<sequence>VTQYMASISSEYMPISLIFSAATSSNQTQDILDSKMEKRRQRVYGPPIGKIYTVFVDDLNMPAREKYFAQPPIELLRQWMDHGGWYDLKTLQFNKVVDLTFIGAMGPPGGGRNPITARFKRHFSLINQTDLSAASLQQIFLTIVRDFLTSFADEIQVCAEALVSSTVEIYRTIAAELLPTPSKSHYTFNLRDLSKVFQGLLNADPRRISAVDGFLRLWVHENRRVFADRMVCAEDHAWFTTLLTRLLRDNFGKSWHEVVSNAEGRLVFGDYIGGSGADTKVYDEIIDMDRLVNVVEEYLEEYNNEKKNRMKLVMFNDAIDHVSRICRVLRQPQGNALLLGVGGSGRQSLTRLAA</sequence>
<dbReference type="AlphaFoldDB" id="A0A0H5QF02"/>
<evidence type="ECO:0000259" key="1">
    <source>
        <dbReference type="Pfam" id="PF12780"/>
    </source>
</evidence>
<dbReference type="FunFam" id="1.20.920.30:FF:000005">
    <property type="entry name" value="Dynein, axonemal, heavy chain 2"/>
    <property type="match status" value="1"/>
</dbReference>
<name>A0A0H5QF02_9EUKA</name>
<evidence type="ECO:0008006" key="4">
    <source>
        <dbReference type="Google" id="ProtNLM"/>
    </source>
</evidence>
<evidence type="ECO:0000259" key="2">
    <source>
        <dbReference type="Pfam" id="PF22597"/>
    </source>
</evidence>
<dbReference type="Pfam" id="PF12775">
    <property type="entry name" value="AAA_7"/>
    <property type="match status" value="1"/>
</dbReference>
<dbReference type="InterPro" id="IPR054354">
    <property type="entry name" value="DYNC2H1-like_lid"/>
</dbReference>
<dbReference type="Pfam" id="PF12780">
    <property type="entry name" value="AAA_8"/>
    <property type="match status" value="1"/>
</dbReference>
<dbReference type="Pfam" id="PF22597">
    <property type="entry name" value="DYN_lid"/>
    <property type="match status" value="1"/>
</dbReference>
<dbReference type="GO" id="GO:0051959">
    <property type="term" value="F:dynein light intermediate chain binding"/>
    <property type="evidence" value="ECO:0007669"/>
    <property type="project" value="InterPro"/>
</dbReference>
<dbReference type="PANTHER" id="PTHR22878">
    <property type="entry name" value="DYNEIN HEAVY CHAIN 6, AXONEMAL-LIKE-RELATED"/>
    <property type="match status" value="1"/>
</dbReference>
<feature type="non-terminal residue" evidence="3">
    <location>
        <position position="1"/>
    </location>
</feature>
<reference evidence="3" key="1">
    <citation type="submission" date="2015-04" db="EMBL/GenBank/DDBJ databases">
        <title>The genome sequence of the plant pathogenic Rhizarian Plasmodiophora brassicae reveals insights in its biotrophic life cycle and the origin of chitin synthesis.</title>
        <authorList>
            <person name="Schwelm A."/>
            <person name="Fogelqvist J."/>
            <person name="Knaust A."/>
            <person name="Julke S."/>
            <person name="Lilja T."/>
            <person name="Dhandapani V."/>
            <person name="Bonilla-Rosso G."/>
            <person name="Karlsson M."/>
            <person name="Shevchenko A."/>
            <person name="Choi S.R."/>
            <person name="Kim H.G."/>
            <person name="Park J.Y."/>
            <person name="Lim Y.P."/>
            <person name="Ludwig-Muller J."/>
            <person name="Dixelius C."/>
        </authorList>
    </citation>
    <scope>NUCLEOTIDE SEQUENCE</scope>
    <source>
        <tissue evidence="3">Potato root galls</tissue>
    </source>
</reference>
<feature type="non-terminal residue" evidence="3">
    <location>
        <position position="354"/>
    </location>
</feature>
<dbReference type="EMBL" id="HACM01000181">
    <property type="protein sequence ID" value="CRZ00623.1"/>
    <property type="molecule type" value="Transcribed_RNA"/>
</dbReference>
<accession>A0A0H5QF02</accession>
<organism evidence="3">
    <name type="scientific">Spongospora subterranea</name>
    <dbReference type="NCBI Taxonomy" id="70186"/>
    <lineage>
        <taxon>Eukaryota</taxon>
        <taxon>Sar</taxon>
        <taxon>Rhizaria</taxon>
        <taxon>Endomyxa</taxon>
        <taxon>Phytomyxea</taxon>
        <taxon>Plasmodiophorida</taxon>
        <taxon>Plasmodiophoridae</taxon>
        <taxon>Spongospora</taxon>
    </lineage>
</organism>
<dbReference type="InterPro" id="IPR024317">
    <property type="entry name" value="Dynein_heavy_chain_D4_dom"/>
</dbReference>
<dbReference type="SUPFAM" id="SSF52540">
    <property type="entry name" value="P-loop containing nucleoside triphosphate hydrolases"/>
    <property type="match status" value="2"/>
</dbReference>
<dbReference type="GO" id="GO:0030286">
    <property type="term" value="C:dynein complex"/>
    <property type="evidence" value="ECO:0007669"/>
    <property type="project" value="InterPro"/>
</dbReference>
<dbReference type="GO" id="GO:0045505">
    <property type="term" value="F:dynein intermediate chain binding"/>
    <property type="evidence" value="ECO:0007669"/>
    <property type="project" value="InterPro"/>
</dbReference>
<dbReference type="GO" id="GO:0007018">
    <property type="term" value="P:microtubule-based movement"/>
    <property type="evidence" value="ECO:0007669"/>
    <property type="project" value="InterPro"/>
</dbReference>
<dbReference type="PANTHER" id="PTHR22878:SF68">
    <property type="entry name" value="DYNEIN HEAVY CHAIN 6, AXONEMAL-LIKE"/>
    <property type="match status" value="1"/>
</dbReference>
<dbReference type="InterPro" id="IPR027417">
    <property type="entry name" value="P-loop_NTPase"/>
</dbReference>
<feature type="domain" description="Dynein 2 heavy chain 1 cytoplasmic ATPase lid" evidence="2">
    <location>
        <begin position="154"/>
        <end position="235"/>
    </location>
</feature>
<dbReference type="InterPro" id="IPR026983">
    <property type="entry name" value="DHC"/>
</dbReference>
<dbReference type="Gene3D" id="3.40.50.300">
    <property type="entry name" value="P-loop containing nucleotide triphosphate hydrolases"/>
    <property type="match status" value="2"/>
</dbReference>
<dbReference type="Gene3D" id="1.20.920.30">
    <property type="match status" value="1"/>
</dbReference>
<proteinExistence type="predicted"/>
<feature type="domain" description="Dynein heavy chain AAA module D4" evidence="1">
    <location>
        <begin position="310"/>
        <end position="354"/>
    </location>
</feature>
<protein>
    <recommendedName>
        <fullName evidence="4">Dynein heavy chain 3 AAA+ lid domain-containing protein</fullName>
    </recommendedName>
</protein>
<evidence type="ECO:0000313" key="3">
    <source>
        <dbReference type="EMBL" id="CRZ00623.1"/>
    </source>
</evidence>